<sequence length="97" mass="11196">MGLHKKGFFQLLPNGLVSRDKLSSTNPRLPAKPKGASPMQWKKYFLLLPPFLLLTFILLRILPDGQKHNAIYAAFAFWAVYYALVCYEKRKKAKQNE</sequence>
<dbReference type="EMBL" id="QWEG01000008">
    <property type="protein sequence ID" value="RHW39045.1"/>
    <property type="molecule type" value="Genomic_DNA"/>
</dbReference>
<reference evidence="2 3" key="1">
    <citation type="journal article" date="2017" name="Int. J. Syst. Evol. Microbiol.">
        <title>Bacillus notoginsengisoli sp. nov., a novel bacterium isolated from the rhizosphere of Panax notoginseng.</title>
        <authorList>
            <person name="Zhang M.Y."/>
            <person name="Cheng J."/>
            <person name="Cai Y."/>
            <person name="Zhang T.Y."/>
            <person name="Wu Y.Y."/>
            <person name="Manikprabhu D."/>
            <person name="Li W.J."/>
            <person name="Zhang Y.X."/>
        </authorList>
    </citation>
    <scope>NUCLEOTIDE SEQUENCE [LARGE SCALE GENOMIC DNA]</scope>
    <source>
        <strain evidence="2 3">JCM 30743</strain>
    </source>
</reference>
<evidence type="ECO:0000313" key="2">
    <source>
        <dbReference type="EMBL" id="RHW39045.1"/>
    </source>
</evidence>
<keyword evidence="1" id="KW-0472">Membrane</keyword>
<feature type="transmembrane region" description="Helical" evidence="1">
    <location>
        <begin position="69"/>
        <end position="87"/>
    </location>
</feature>
<proteinExistence type="predicted"/>
<accession>A0A417YSQ8</accession>
<keyword evidence="1" id="KW-1133">Transmembrane helix</keyword>
<dbReference type="AlphaFoldDB" id="A0A417YSQ8"/>
<organism evidence="2 3">
    <name type="scientific">Neobacillus notoginsengisoli</name>
    <dbReference type="NCBI Taxonomy" id="1578198"/>
    <lineage>
        <taxon>Bacteria</taxon>
        <taxon>Bacillati</taxon>
        <taxon>Bacillota</taxon>
        <taxon>Bacilli</taxon>
        <taxon>Bacillales</taxon>
        <taxon>Bacillaceae</taxon>
        <taxon>Neobacillus</taxon>
    </lineage>
</organism>
<comment type="caution">
    <text evidence="2">The sequence shown here is derived from an EMBL/GenBank/DDBJ whole genome shotgun (WGS) entry which is preliminary data.</text>
</comment>
<evidence type="ECO:0000256" key="1">
    <source>
        <dbReference type="SAM" id="Phobius"/>
    </source>
</evidence>
<keyword evidence="3" id="KW-1185">Reference proteome</keyword>
<evidence type="ECO:0000313" key="3">
    <source>
        <dbReference type="Proteomes" id="UP000284416"/>
    </source>
</evidence>
<name>A0A417YSQ8_9BACI</name>
<gene>
    <name evidence="2" type="ORF">D1B31_13875</name>
</gene>
<feature type="transmembrane region" description="Helical" evidence="1">
    <location>
        <begin position="44"/>
        <end position="63"/>
    </location>
</feature>
<protein>
    <submittedName>
        <fullName evidence="2">Uncharacterized protein</fullName>
    </submittedName>
</protein>
<keyword evidence="1" id="KW-0812">Transmembrane</keyword>
<dbReference type="Proteomes" id="UP000284416">
    <property type="component" value="Unassembled WGS sequence"/>
</dbReference>